<dbReference type="AlphaFoldDB" id="A0AA86QPC1"/>
<dbReference type="InterPro" id="IPR002048">
    <property type="entry name" value="EF_hand_dom"/>
</dbReference>
<dbReference type="Proteomes" id="UP001642409">
    <property type="component" value="Unassembled WGS sequence"/>
</dbReference>
<proteinExistence type="predicted"/>
<sequence length="132" mass="15214">MIDKQKLGYIGCNQLETFLTKVFQDVNIEKAMCILSIIDIAPETKITLEQFTQFMYIFNNAKIEILSSVLFYAADTNQSGKIDKNELSDIFRKLDIPVEDSQLQEAMETLSDETGEINYTQFTEYVESIFQI</sequence>
<dbReference type="EMBL" id="CAXDID020000179">
    <property type="protein sequence ID" value="CAL6049442.1"/>
    <property type="molecule type" value="Genomic_DNA"/>
</dbReference>
<dbReference type="SUPFAM" id="SSF47473">
    <property type="entry name" value="EF-hand"/>
    <property type="match status" value="1"/>
</dbReference>
<evidence type="ECO:0000313" key="5">
    <source>
        <dbReference type="EMBL" id="CAL6049442.1"/>
    </source>
</evidence>
<organism evidence="4">
    <name type="scientific">Hexamita inflata</name>
    <dbReference type="NCBI Taxonomy" id="28002"/>
    <lineage>
        <taxon>Eukaryota</taxon>
        <taxon>Metamonada</taxon>
        <taxon>Diplomonadida</taxon>
        <taxon>Hexamitidae</taxon>
        <taxon>Hexamitinae</taxon>
        <taxon>Hexamita</taxon>
    </lineage>
</organism>
<feature type="domain" description="EF-hand" evidence="2">
    <location>
        <begin position="70"/>
        <end position="97"/>
    </location>
</feature>
<reference evidence="4" key="1">
    <citation type="submission" date="2023-06" db="EMBL/GenBank/DDBJ databases">
        <authorList>
            <person name="Kurt Z."/>
        </authorList>
    </citation>
    <scope>NUCLEOTIDE SEQUENCE</scope>
</reference>
<dbReference type="GO" id="GO:0005509">
    <property type="term" value="F:calcium ion binding"/>
    <property type="evidence" value="ECO:0007669"/>
    <property type="project" value="InterPro"/>
</dbReference>
<dbReference type="EMBL" id="CATOUU010000879">
    <property type="protein sequence ID" value="CAI9956809.1"/>
    <property type="molecule type" value="Genomic_DNA"/>
</dbReference>
<dbReference type="PROSITE" id="PS00018">
    <property type="entry name" value="EF_HAND_1"/>
    <property type="match status" value="1"/>
</dbReference>
<comment type="caution">
    <text evidence="4">The sequence shown here is derived from an EMBL/GenBank/DDBJ whole genome shotgun (WGS) entry which is preliminary data.</text>
</comment>
<evidence type="ECO:0000256" key="1">
    <source>
        <dbReference type="ARBA" id="ARBA00022837"/>
    </source>
</evidence>
<accession>A0AA86QPC1</accession>
<reference evidence="5 7" key="2">
    <citation type="submission" date="2024-07" db="EMBL/GenBank/DDBJ databases">
        <authorList>
            <person name="Akdeniz Z."/>
        </authorList>
    </citation>
    <scope>NUCLEOTIDE SEQUENCE [LARGE SCALE GENOMIC DNA]</scope>
</reference>
<evidence type="ECO:0000313" key="7">
    <source>
        <dbReference type="Proteomes" id="UP001642409"/>
    </source>
</evidence>
<evidence type="ECO:0000313" key="3">
    <source>
        <dbReference type="EMBL" id="CAI9919815.1"/>
    </source>
</evidence>
<name>A0AA86QPC1_9EUKA</name>
<dbReference type="PROSITE" id="PS50222">
    <property type="entry name" value="EF_HAND_2"/>
    <property type="match status" value="1"/>
</dbReference>
<dbReference type="Pfam" id="PF13499">
    <property type="entry name" value="EF-hand_7"/>
    <property type="match status" value="1"/>
</dbReference>
<keyword evidence="7" id="KW-1185">Reference proteome</keyword>
<dbReference type="Gene3D" id="1.10.238.10">
    <property type="entry name" value="EF-hand"/>
    <property type="match status" value="1"/>
</dbReference>
<gene>
    <name evidence="5" type="ORF">HINF_LOCUS43296</name>
    <name evidence="4" type="ORF">HINF_LOCUS44454</name>
    <name evidence="6" type="ORF">HINF_LOCUS60714</name>
    <name evidence="3" type="ORF">HINF_LOCUS7460</name>
</gene>
<evidence type="ECO:0000313" key="6">
    <source>
        <dbReference type="EMBL" id="CAL6081922.1"/>
    </source>
</evidence>
<dbReference type="InterPro" id="IPR018247">
    <property type="entry name" value="EF_Hand_1_Ca_BS"/>
</dbReference>
<dbReference type="EMBL" id="CAXDID020000358">
    <property type="protein sequence ID" value="CAL6081922.1"/>
    <property type="molecule type" value="Genomic_DNA"/>
</dbReference>
<evidence type="ECO:0000313" key="4">
    <source>
        <dbReference type="EMBL" id="CAI9956809.1"/>
    </source>
</evidence>
<protein>
    <submittedName>
        <fullName evidence="4">Calmodulin</fullName>
    </submittedName>
</protein>
<keyword evidence="1" id="KW-0106">Calcium</keyword>
<evidence type="ECO:0000259" key="2">
    <source>
        <dbReference type="PROSITE" id="PS50222"/>
    </source>
</evidence>
<dbReference type="EMBL" id="CATOUU010000187">
    <property type="protein sequence ID" value="CAI9919815.1"/>
    <property type="molecule type" value="Genomic_DNA"/>
</dbReference>
<dbReference type="InterPro" id="IPR011992">
    <property type="entry name" value="EF-hand-dom_pair"/>
</dbReference>